<feature type="transmembrane region" description="Helical" evidence="6">
    <location>
        <begin position="357"/>
        <end position="378"/>
    </location>
</feature>
<evidence type="ECO:0000313" key="8">
    <source>
        <dbReference type="RefSeq" id="XP_033151093.1"/>
    </source>
</evidence>
<evidence type="ECO:0000256" key="2">
    <source>
        <dbReference type="ARBA" id="ARBA00022475"/>
    </source>
</evidence>
<comment type="subcellular location">
    <subcellularLocation>
        <location evidence="1 6">Cell membrane</location>
        <topology evidence="1 6">Multi-pass membrane protein</topology>
    </subcellularLocation>
</comment>
<organism evidence="7 8">
    <name type="scientific">Drosophila mauritiana</name>
    <name type="common">Fruit fly</name>
    <dbReference type="NCBI Taxonomy" id="7226"/>
    <lineage>
        <taxon>Eukaryota</taxon>
        <taxon>Metazoa</taxon>
        <taxon>Ecdysozoa</taxon>
        <taxon>Arthropoda</taxon>
        <taxon>Hexapoda</taxon>
        <taxon>Insecta</taxon>
        <taxon>Pterygota</taxon>
        <taxon>Neoptera</taxon>
        <taxon>Endopterygota</taxon>
        <taxon>Diptera</taxon>
        <taxon>Brachycera</taxon>
        <taxon>Muscomorpha</taxon>
        <taxon>Ephydroidea</taxon>
        <taxon>Drosophilidae</taxon>
        <taxon>Drosophila</taxon>
        <taxon>Sophophora</taxon>
    </lineage>
</organism>
<feature type="transmembrane region" description="Helical" evidence="6">
    <location>
        <begin position="44"/>
        <end position="63"/>
    </location>
</feature>
<feature type="transmembrane region" description="Helical" evidence="6">
    <location>
        <begin position="12"/>
        <end position="32"/>
    </location>
</feature>
<dbReference type="GO" id="GO:0005886">
    <property type="term" value="C:plasma membrane"/>
    <property type="evidence" value="ECO:0007669"/>
    <property type="project" value="UniProtKB-SubCell"/>
</dbReference>
<evidence type="ECO:0000256" key="6">
    <source>
        <dbReference type="RuleBase" id="RU363108"/>
    </source>
</evidence>
<dbReference type="Pfam" id="PF08395">
    <property type="entry name" value="7tm_7"/>
    <property type="match status" value="1"/>
</dbReference>
<feature type="transmembrane region" description="Helical" evidence="6">
    <location>
        <begin position="171"/>
        <end position="191"/>
    </location>
</feature>
<dbReference type="GeneID" id="117135144"/>
<sequence>MFRPRCGLRQKFVYVILKSILYSSWLLGIFPFKYEPKKRRLRRSMWLILFGIAMSSSLLILMVKQSVEDQEHGIRLDVFQRNSLLHQISSLMGVVGVVTICTVHMRTLWRSKHLEEIYNGLLLLEAKYFCSDAVECPAFDGYVFQKGVLIVVGLLAPWMMHFGMPDSKLPVLNVLVVLMVKLGTLLLAIHYHLGVVIIYRFVWLINGELLSLVCSLREHHKGSSSRVRFLLKLNTILVNLYSRLADCYDCQTVLMMAVFLAANIIVCFYMIVYRISLSKMSFFVMLIMFPLALANNFMDFWLSIKVCDLLQKTGTQTSMILKLFSDIENMDKDLERSISDFALYCSHRRFKFLHCGLLHVNSEMGFEMFVASVLYLLYLVQFDYMNL</sequence>
<dbReference type="GO" id="GO:0007165">
    <property type="term" value="P:signal transduction"/>
    <property type="evidence" value="ECO:0007669"/>
    <property type="project" value="UniProtKB-KW"/>
</dbReference>
<feature type="transmembrane region" description="Helical" evidence="6">
    <location>
        <begin position="253"/>
        <end position="276"/>
    </location>
</feature>
<feature type="transmembrane region" description="Helical" evidence="6">
    <location>
        <begin position="142"/>
        <end position="159"/>
    </location>
</feature>
<accession>A0A6P8J730</accession>
<keyword evidence="3 6" id="KW-0812">Transmembrane</keyword>
<protein>
    <recommendedName>
        <fullName evidence="6">Gustatory receptor</fullName>
    </recommendedName>
</protein>
<feature type="transmembrane region" description="Helical" evidence="6">
    <location>
        <begin position="197"/>
        <end position="216"/>
    </location>
</feature>
<comment type="caution">
    <text evidence="6">Lacks conserved residue(s) required for the propagation of feature annotation.</text>
</comment>
<feature type="transmembrane region" description="Helical" evidence="6">
    <location>
        <begin position="84"/>
        <end position="105"/>
    </location>
</feature>
<evidence type="ECO:0000313" key="7">
    <source>
        <dbReference type="Proteomes" id="UP000515162"/>
    </source>
</evidence>
<name>A0A6P8J730_DROMA</name>
<keyword evidence="4 6" id="KW-1133">Transmembrane helix</keyword>
<feature type="transmembrane region" description="Helical" evidence="6">
    <location>
        <begin position="282"/>
        <end position="302"/>
    </location>
</feature>
<dbReference type="Proteomes" id="UP000515162">
    <property type="component" value="Chromosome 2L"/>
</dbReference>
<gene>
    <name evidence="8" type="primary">LOC117135144</name>
</gene>
<keyword evidence="6 8" id="KW-0675">Receptor</keyword>
<evidence type="ECO:0000256" key="5">
    <source>
        <dbReference type="ARBA" id="ARBA00023136"/>
    </source>
</evidence>
<comment type="similarity">
    <text evidence="6">Belongs to the insect chemoreceptor superfamily. Gustatory receptor (GR) family.</text>
</comment>
<dbReference type="GO" id="GO:0050909">
    <property type="term" value="P:sensory perception of taste"/>
    <property type="evidence" value="ECO:0007669"/>
    <property type="project" value="InterPro"/>
</dbReference>
<dbReference type="RefSeq" id="XP_033151093.1">
    <property type="nucleotide sequence ID" value="XM_033295202.1"/>
</dbReference>
<evidence type="ECO:0000256" key="3">
    <source>
        <dbReference type="ARBA" id="ARBA00022692"/>
    </source>
</evidence>
<comment type="function">
    <text evidence="6">Gustatory receptor which mediates acceptance or avoidance behavior, depending on its substrates.</text>
</comment>
<dbReference type="AlphaFoldDB" id="A0A6P8J730"/>
<evidence type="ECO:0000256" key="4">
    <source>
        <dbReference type="ARBA" id="ARBA00022989"/>
    </source>
</evidence>
<dbReference type="InterPro" id="IPR013604">
    <property type="entry name" value="7TM_chemorcpt"/>
</dbReference>
<evidence type="ECO:0000256" key="1">
    <source>
        <dbReference type="ARBA" id="ARBA00004651"/>
    </source>
</evidence>
<keyword evidence="2 6" id="KW-1003">Cell membrane</keyword>
<keyword evidence="7" id="KW-1185">Reference proteome</keyword>
<reference evidence="8" key="1">
    <citation type="submission" date="2025-08" db="UniProtKB">
        <authorList>
            <consortium name="RefSeq"/>
        </authorList>
    </citation>
    <scope>IDENTIFICATION</scope>
    <source>
        <strain evidence="8">Mau12</strain>
        <tissue evidence="8">Whole Body</tissue>
    </source>
</reference>
<keyword evidence="6" id="KW-0807">Transducer</keyword>
<keyword evidence="5 6" id="KW-0472">Membrane</keyword>
<proteinExistence type="inferred from homology"/>